<gene>
    <name evidence="6" type="ORF">G9Q37_19950</name>
</gene>
<reference evidence="6 7" key="1">
    <citation type="submission" date="2020-03" db="EMBL/GenBank/DDBJ databases">
        <title>Hydrogenophaga sp. nov. isolated from cyanobacterial mat.</title>
        <authorList>
            <person name="Thorat V."/>
            <person name="Kirdat K."/>
            <person name="Tiwarekar B."/>
            <person name="Costa E.D."/>
            <person name="Yadav A."/>
        </authorList>
    </citation>
    <scope>NUCLEOTIDE SEQUENCE [LARGE SCALE GENOMIC DNA]</scope>
    <source>
        <strain evidence="6 7">BA0156</strain>
    </source>
</reference>
<evidence type="ECO:0000256" key="1">
    <source>
        <dbReference type="ARBA" id="ARBA00001974"/>
    </source>
</evidence>
<dbReference type="PRINTS" id="PR00411">
    <property type="entry name" value="PNDRDTASEI"/>
</dbReference>
<dbReference type="InterPro" id="IPR036188">
    <property type="entry name" value="FAD/NAD-bd_sf"/>
</dbReference>
<evidence type="ECO:0000256" key="4">
    <source>
        <dbReference type="ARBA" id="ARBA00023002"/>
    </source>
</evidence>
<evidence type="ECO:0000256" key="3">
    <source>
        <dbReference type="ARBA" id="ARBA00022827"/>
    </source>
</evidence>
<dbReference type="SUPFAM" id="SSF51905">
    <property type="entry name" value="FAD/NAD(P)-binding domain"/>
    <property type="match status" value="1"/>
</dbReference>
<accession>A0A6G8IMK5</accession>
<keyword evidence="7" id="KW-1185">Reference proteome</keyword>
<dbReference type="Gene3D" id="3.50.50.60">
    <property type="entry name" value="FAD/NAD(P)-binding domain"/>
    <property type="match status" value="2"/>
</dbReference>
<keyword evidence="3" id="KW-0274">FAD</keyword>
<evidence type="ECO:0000256" key="2">
    <source>
        <dbReference type="ARBA" id="ARBA00022630"/>
    </source>
</evidence>
<dbReference type="PANTHER" id="PTHR43400:SF10">
    <property type="entry name" value="3-OXOSTEROID 1-DEHYDROGENASE"/>
    <property type="match status" value="1"/>
</dbReference>
<dbReference type="RefSeq" id="WP_166230069.1">
    <property type="nucleotide sequence ID" value="NZ_CP049989.1"/>
</dbReference>
<dbReference type="PANTHER" id="PTHR43400">
    <property type="entry name" value="FUMARATE REDUCTASE"/>
    <property type="match status" value="1"/>
</dbReference>
<comment type="cofactor">
    <cofactor evidence="1">
        <name>FAD</name>
        <dbReference type="ChEBI" id="CHEBI:57692"/>
    </cofactor>
</comment>
<name>A0A6G8IMK5_9BURK</name>
<feature type="domain" description="FAD-dependent oxidoreductase 2 FAD-binding" evidence="5">
    <location>
        <begin position="10"/>
        <end position="542"/>
    </location>
</feature>
<evidence type="ECO:0000259" key="5">
    <source>
        <dbReference type="Pfam" id="PF00890"/>
    </source>
</evidence>
<proteinExistence type="predicted"/>
<keyword evidence="4" id="KW-0560">Oxidoreductase</keyword>
<keyword evidence="2" id="KW-0285">Flavoprotein</keyword>
<dbReference type="InterPro" id="IPR050315">
    <property type="entry name" value="FAD-oxidoreductase_2"/>
</dbReference>
<dbReference type="KEGG" id="hcz:G9Q37_19950"/>
<evidence type="ECO:0000313" key="7">
    <source>
        <dbReference type="Proteomes" id="UP000503162"/>
    </source>
</evidence>
<dbReference type="GO" id="GO:0016491">
    <property type="term" value="F:oxidoreductase activity"/>
    <property type="evidence" value="ECO:0007669"/>
    <property type="project" value="UniProtKB-KW"/>
</dbReference>
<dbReference type="Gene3D" id="3.90.700.10">
    <property type="entry name" value="Succinate dehydrogenase/fumarate reductase flavoprotein, catalytic domain"/>
    <property type="match status" value="1"/>
</dbReference>
<dbReference type="InterPro" id="IPR003953">
    <property type="entry name" value="FAD-dep_OxRdtase_2_FAD-bd"/>
</dbReference>
<dbReference type="AlphaFoldDB" id="A0A6G8IMK5"/>
<sequence length="567" mass="59979">MNTPQAHEHDVIVVGSGAAGLATALFAALDGLDVLVLEQSLWIGGTSALSAGAMWIPNTLHGAAAGDTPERAAAYLAAATQGESPTALREAFLRLGADAVQRLESEAGVPLRAFAHHPDYLGDLPGASTAGRVLECPPFDGRRLGADFARLRPPIPEFTVLGGMMVDRTDIGHLLAMGRSWASLRHAAGLLARHAADRLRHPRGTRLVMGNALVGWLLHALRERGVPVWTRSAALGLLHDGDRVCGVRLQRDGTTLICRARRAVVMAGGGFNDHPDWRARWLPPAVRHSPRAGTSQGALLTDALRLGARLGDAPSSSACWAPVSVHPRRDGSTAVFPHFVLDRAKPGTLVVDPQGRRFLDESSSYHRFGEAMLAHAPAGGEAAAWLLADREAVQRYGLGLVRPGARGLRRYVREGHVLRARTLPELARAMGVPADALVRSVARFNALADAGLDSDHGRGRTPYQRHLGDPAVVPNPSLRALREGPFHALRLQVGDIAGSRGLLTDAAARVLGPDGPIPGLHAVGNDMQSVMGSHYPGPGINLGPAIVFAHAAALALRRGTPDPLETP</sequence>
<organism evidence="6 7">
    <name type="scientific">Hydrogenophaga crocea</name>
    <dbReference type="NCBI Taxonomy" id="2716225"/>
    <lineage>
        <taxon>Bacteria</taxon>
        <taxon>Pseudomonadati</taxon>
        <taxon>Pseudomonadota</taxon>
        <taxon>Betaproteobacteria</taxon>
        <taxon>Burkholderiales</taxon>
        <taxon>Comamonadaceae</taxon>
        <taxon>Hydrogenophaga</taxon>
    </lineage>
</organism>
<dbReference type="GO" id="GO:0008202">
    <property type="term" value="P:steroid metabolic process"/>
    <property type="evidence" value="ECO:0007669"/>
    <property type="project" value="UniProtKB-ARBA"/>
</dbReference>
<evidence type="ECO:0000313" key="6">
    <source>
        <dbReference type="EMBL" id="QIM54265.1"/>
    </source>
</evidence>
<dbReference type="SUPFAM" id="SSF56425">
    <property type="entry name" value="Succinate dehydrogenase/fumarate reductase flavoprotein, catalytic domain"/>
    <property type="match status" value="1"/>
</dbReference>
<dbReference type="EMBL" id="CP049989">
    <property type="protein sequence ID" value="QIM54265.1"/>
    <property type="molecule type" value="Genomic_DNA"/>
</dbReference>
<protein>
    <submittedName>
        <fullName evidence="6">FAD-dependent oxidoreductase</fullName>
    </submittedName>
</protein>
<dbReference type="InterPro" id="IPR027477">
    <property type="entry name" value="Succ_DH/fumarate_Rdtase_cat_sf"/>
</dbReference>
<dbReference type="Pfam" id="PF00890">
    <property type="entry name" value="FAD_binding_2"/>
    <property type="match status" value="1"/>
</dbReference>
<dbReference type="Proteomes" id="UP000503162">
    <property type="component" value="Chromosome"/>
</dbReference>